<evidence type="ECO:0008006" key="4">
    <source>
        <dbReference type="Google" id="ProtNLM"/>
    </source>
</evidence>
<keyword evidence="3" id="KW-1185">Reference proteome</keyword>
<reference evidence="3" key="1">
    <citation type="submission" date="2016-11" db="EMBL/GenBank/DDBJ databases">
        <authorList>
            <person name="Varghese N."/>
            <person name="Submissions S."/>
        </authorList>
    </citation>
    <scope>NUCLEOTIDE SEQUENCE [LARGE SCALE GENOMIC DNA]</scope>
    <source>
        <strain evidence="3">DSM 6637</strain>
    </source>
</reference>
<dbReference type="STRING" id="53463.SAMN05444389_10262"/>
<gene>
    <name evidence="2" type="ORF">SAMN05444389_10262</name>
</gene>
<name>A0A1M7EEM5_9RHOB</name>
<organism evidence="2 3">
    <name type="scientific">Paracoccus solventivorans</name>
    <dbReference type="NCBI Taxonomy" id="53463"/>
    <lineage>
        <taxon>Bacteria</taxon>
        <taxon>Pseudomonadati</taxon>
        <taxon>Pseudomonadota</taxon>
        <taxon>Alphaproteobacteria</taxon>
        <taxon>Rhodobacterales</taxon>
        <taxon>Paracoccaceae</taxon>
        <taxon>Paracoccus</taxon>
    </lineage>
</organism>
<accession>A0A1M7EEM5</accession>
<evidence type="ECO:0000313" key="3">
    <source>
        <dbReference type="Proteomes" id="UP000184444"/>
    </source>
</evidence>
<dbReference type="Proteomes" id="UP000184444">
    <property type="component" value="Unassembled WGS sequence"/>
</dbReference>
<sequence>MIPMLRLSLVLLMLLTSIALGMARGQLRHGTEVVLCTGSAVVVVTRAALPGEPGPQGHAHYCPDMATALIAALDLPPVLPRRPAGPPQATLLAAAPVPATADRPTPQARGPPPPLLG</sequence>
<feature type="region of interest" description="Disordered" evidence="1">
    <location>
        <begin position="80"/>
        <end position="117"/>
    </location>
</feature>
<proteinExistence type="predicted"/>
<evidence type="ECO:0000313" key="2">
    <source>
        <dbReference type="EMBL" id="SHL90194.1"/>
    </source>
</evidence>
<dbReference type="AlphaFoldDB" id="A0A1M7EEM5"/>
<evidence type="ECO:0000256" key="1">
    <source>
        <dbReference type="SAM" id="MobiDB-lite"/>
    </source>
</evidence>
<dbReference type="EMBL" id="FRCK01000002">
    <property type="protein sequence ID" value="SHL90194.1"/>
    <property type="molecule type" value="Genomic_DNA"/>
</dbReference>
<protein>
    <recommendedName>
        <fullName evidence="4">DUF2946 domain-containing protein</fullName>
    </recommendedName>
</protein>
<feature type="compositionally biased region" description="Low complexity" evidence="1">
    <location>
        <begin position="87"/>
        <end position="106"/>
    </location>
</feature>